<dbReference type="Proteomes" id="UP000812440">
    <property type="component" value="Unassembled WGS sequence"/>
</dbReference>
<keyword evidence="4" id="KW-0325">Glycoprotein</keyword>
<dbReference type="PANTHER" id="PTHR45712">
    <property type="entry name" value="AGAP008170-PA"/>
    <property type="match status" value="1"/>
</dbReference>
<dbReference type="InterPro" id="IPR032675">
    <property type="entry name" value="LRR_dom_sf"/>
</dbReference>
<gene>
    <name evidence="9" type="ORF">GDO86_020309</name>
</gene>
<keyword evidence="1" id="KW-0433">Leucine-rich repeat</keyword>
<dbReference type="InterPro" id="IPR000483">
    <property type="entry name" value="Cys-rich_flank_reg_C"/>
</dbReference>
<dbReference type="Gene3D" id="3.80.10.10">
    <property type="entry name" value="Ribonuclease Inhibitor"/>
    <property type="match status" value="2"/>
</dbReference>
<accession>A0A8T2IG00</accession>
<sequence length="310" mass="34427">MGGWARRCAFVVAAVLSGSLALACPEICSCTDGTVDCDSKGLYYVPEDMSDGDGDTVLLAFNQISTLGALTFYTQQHLDHLELQNNVIVNIDTDAFHGLSNLTYLDLSSNQLSSISLDVLQPLSNLSMLHLGNNKIVSLAGDMPDSFTGLQVLYLQNNALMGLSGDLLGNLPSLVHLRLDGNVWACTCQNLAMVNWLDANSQKIEERNRTWCSFPEDMAHFPLLDVHVDSFQHCDELFTPVEYFFFLCVGLILFASSIVLCLVVSVMTTSYRRFQRHRVDNQVYVYKKSTRVTDRSDVITYGHHLPVINA</sequence>
<evidence type="ECO:0000259" key="7">
    <source>
        <dbReference type="SMART" id="SM00013"/>
    </source>
</evidence>
<dbReference type="PRINTS" id="PR00019">
    <property type="entry name" value="LEURICHRPT"/>
</dbReference>
<protein>
    <submittedName>
        <fullName evidence="9">Uncharacterized protein</fullName>
    </submittedName>
</protein>
<feature type="signal peptide" evidence="6">
    <location>
        <begin position="1"/>
        <end position="23"/>
    </location>
</feature>
<dbReference type="InterPro" id="IPR050333">
    <property type="entry name" value="SLRP"/>
</dbReference>
<evidence type="ECO:0000313" key="10">
    <source>
        <dbReference type="Proteomes" id="UP000812440"/>
    </source>
</evidence>
<dbReference type="EMBL" id="JAACNH010000793">
    <property type="protein sequence ID" value="KAG8430607.1"/>
    <property type="molecule type" value="Genomic_DNA"/>
</dbReference>
<keyword evidence="5" id="KW-1133">Transmembrane helix</keyword>
<evidence type="ECO:0000256" key="4">
    <source>
        <dbReference type="ARBA" id="ARBA00023180"/>
    </source>
</evidence>
<keyword evidence="10" id="KW-1185">Reference proteome</keyword>
<evidence type="ECO:0000256" key="5">
    <source>
        <dbReference type="SAM" id="Phobius"/>
    </source>
</evidence>
<dbReference type="Pfam" id="PF13855">
    <property type="entry name" value="LRR_8"/>
    <property type="match status" value="1"/>
</dbReference>
<evidence type="ECO:0000256" key="1">
    <source>
        <dbReference type="ARBA" id="ARBA00022614"/>
    </source>
</evidence>
<dbReference type="PANTHER" id="PTHR45712:SF22">
    <property type="entry name" value="INSULIN-LIKE GROWTH FACTOR-BINDING PROTEIN COMPLEX ACID LABILE SUBUNIT"/>
    <property type="match status" value="1"/>
</dbReference>
<dbReference type="InterPro" id="IPR001611">
    <property type="entry name" value="Leu-rich_rpt"/>
</dbReference>
<reference evidence="9" key="1">
    <citation type="thesis" date="2020" institute="ProQuest LLC" country="789 East Eisenhower Parkway, Ann Arbor, MI, USA">
        <title>Comparative Genomics and Chromosome Evolution.</title>
        <authorList>
            <person name="Mudd A.B."/>
        </authorList>
    </citation>
    <scope>NUCLEOTIDE SEQUENCE</scope>
    <source>
        <strain evidence="9">Female2</strain>
        <tissue evidence="9">Blood</tissue>
    </source>
</reference>
<organism evidence="9 10">
    <name type="scientific">Hymenochirus boettgeri</name>
    <name type="common">Congo dwarf clawed frog</name>
    <dbReference type="NCBI Taxonomy" id="247094"/>
    <lineage>
        <taxon>Eukaryota</taxon>
        <taxon>Metazoa</taxon>
        <taxon>Chordata</taxon>
        <taxon>Craniata</taxon>
        <taxon>Vertebrata</taxon>
        <taxon>Euteleostomi</taxon>
        <taxon>Amphibia</taxon>
        <taxon>Batrachia</taxon>
        <taxon>Anura</taxon>
        <taxon>Pipoidea</taxon>
        <taxon>Pipidae</taxon>
        <taxon>Pipinae</taxon>
        <taxon>Hymenochirus</taxon>
    </lineage>
</organism>
<dbReference type="SMART" id="SM00013">
    <property type="entry name" value="LRRNT"/>
    <property type="match status" value="1"/>
</dbReference>
<evidence type="ECO:0000259" key="8">
    <source>
        <dbReference type="SMART" id="SM00082"/>
    </source>
</evidence>
<evidence type="ECO:0000256" key="3">
    <source>
        <dbReference type="ARBA" id="ARBA00022737"/>
    </source>
</evidence>
<dbReference type="SMART" id="SM00082">
    <property type="entry name" value="LRRCT"/>
    <property type="match status" value="1"/>
</dbReference>
<keyword evidence="5" id="KW-0812">Transmembrane</keyword>
<feature type="domain" description="LRRCT" evidence="8">
    <location>
        <begin position="182"/>
        <end position="235"/>
    </location>
</feature>
<keyword evidence="5" id="KW-0472">Membrane</keyword>
<evidence type="ECO:0000256" key="6">
    <source>
        <dbReference type="SAM" id="SignalP"/>
    </source>
</evidence>
<feature type="transmembrane region" description="Helical" evidence="5">
    <location>
        <begin position="243"/>
        <end position="268"/>
    </location>
</feature>
<name>A0A8T2IG00_9PIPI</name>
<keyword evidence="3" id="KW-0677">Repeat</keyword>
<feature type="domain" description="LRRNT" evidence="7">
    <location>
        <begin position="23"/>
        <end position="55"/>
    </location>
</feature>
<dbReference type="OrthoDB" id="676979at2759"/>
<dbReference type="AlphaFoldDB" id="A0A8T2IG00"/>
<dbReference type="PROSITE" id="PS51257">
    <property type="entry name" value="PROKAR_LIPOPROTEIN"/>
    <property type="match status" value="1"/>
</dbReference>
<evidence type="ECO:0000313" key="9">
    <source>
        <dbReference type="EMBL" id="KAG8430607.1"/>
    </source>
</evidence>
<keyword evidence="2 6" id="KW-0732">Signal</keyword>
<dbReference type="InterPro" id="IPR003591">
    <property type="entry name" value="Leu-rich_rpt_typical-subtyp"/>
</dbReference>
<dbReference type="SUPFAM" id="SSF52058">
    <property type="entry name" value="L domain-like"/>
    <property type="match status" value="1"/>
</dbReference>
<dbReference type="PROSITE" id="PS51450">
    <property type="entry name" value="LRR"/>
    <property type="match status" value="1"/>
</dbReference>
<dbReference type="Pfam" id="PF01462">
    <property type="entry name" value="LRRNT"/>
    <property type="match status" value="1"/>
</dbReference>
<feature type="chain" id="PRO_5035736933" evidence="6">
    <location>
        <begin position="24"/>
        <end position="310"/>
    </location>
</feature>
<dbReference type="InterPro" id="IPR000372">
    <property type="entry name" value="LRRNT"/>
</dbReference>
<comment type="caution">
    <text evidence="9">The sequence shown here is derived from an EMBL/GenBank/DDBJ whole genome shotgun (WGS) entry which is preliminary data.</text>
</comment>
<dbReference type="SMART" id="SM00369">
    <property type="entry name" value="LRR_TYP"/>
    <property type="match status" value="4"/>
</dbReference>
<proteinExistence type="predicted"/>
<evidence type="ECO:0000256" key="2">
    <source>
        <dbReference type="ARBA" id="ARBA00022729"/>
    </source>
</evidence>